<keyword evidence="1 2" id="KW-0238">DNA-binding</keyword>
<dbReference type="PROSITE" id="PS01081">
    <property type="entry name" value="HTH_TETR_1"/>
    <property type="match status" value="1"/>
</dbReference>
<feature type="DNA-binding region" description="H-T-H motif" evidence="2">
    <location>
        <begin position="30"/>
        <end position="49"/>
    </location>
</feature>
<dbReference type="SUPFAM" id="SSF48498">
    <property type="entry name" value="Tetracyclin repressor-like, C-terminal domain"/>
    <property type="match status" value="1"/>
</dbReference>
<dbReference type="Pfam" id="PF17932">
    <property type="entry name" value="TetR_C_24"/>
    <property type="match status" value="1"/>
</dbReference>
<gene>
    <name evidence="4" type="ORF">FDA94_30645</name>
</gene>
<dbReference type="InterPro" id="IPR041490">
    <property type="entry name" value="KstR2_TetR_C"/>
</dbReference>
<dbReference type="InterPro" id="IPR036271">
    <property type="entry name" value="Tet_transcr_reg_TetR-rel_C_sf"/>
</dbReference>
<dbReference type="Proteomes" id="UP000308705">
    <property type="component" value="Unassembled WGS sequence"/>
</dbReference>
<dbReference type="PROSITE" id="PS50977">
    <property type="entry name" value="HTH_TETR_2"/>
    <property type="match status" value="1"/>
</dbReference>
<dbReference type="InterPro" id="IPR001647">
    <property type="entry name" value="HTH_TetR"/>
</dbReference>
<dbReference type="AlphaFoldDB" id="A0A4U3M715"/>
<evidence type="ECO:0000259" key="3">
    <source>
        <dbReference type="PROSITE" id="PS50977"/>
    </source>
</evidence>
<keyword evidence="5" id="KW-1185">Reference proteome</keyword>
<proteinExistence type="predicted"/>
<dbReference type="InterPro" id="IPR050109">
    <property type="entry name" value="HTH-type_TetR-like_transc_reg"/>
</dbReference>
<dbReference type="GO" id="GO:0000976">
    <property type="term" value="F:transcription cis-regulatory region binding"/>
    <property type="evidence" value="ECO:0007669"/>
    <property type="project" value="TreeGrafter"/>
</dbReference>
<dbReference type="Pfam" id="PF00440">
    <property type="entry name" value="TetR_N"/>
    <property type="match status" value="1"/>
</dbReference>
<dbReference type="InterPro" id="IPR023772">
    <property type="entry name" value="DNA-bd_HTH_TetR-type_CS"/>
</dbReference>
<organism evidence="4 5">
    <name type="scientific">Herbidospora galbida</name>
    <dbReference type="NCBI Taxonomy" id="2575442"/>
    <lineage>
        <taxon>Bacteria</taxon>
        <taxon>Bacillati</taxon>
        <taxon>Actinomycetota</taxon>
        <taxon>Actinomycetes</taxon>
        <taxon>Streptosporangiales</taxon>
        <taxon>Streptosporangiaceae</taxon>
        <taxon>Herbidospora</taxon>
    </lineage>
</organism>
<dbReference type="GO" id="GO:0003700">
    <property type="term" value="F:DNA-binding transcription factor activity"/>
    <property type="evidence" value="ECO:0007669"/>
    <property type="project" value="TreeGrafter"/>
</dbReference>
<dbReference type="EMBL" id="SZQA01000036">
    <property type="protein sequence ID" value="TKK84300.1"/>
    <property type="molecule type" value="Genomic_DNA"/>
</dbReference>
<evidence type="ECO:0000313" key="4">
    <source>
        <dbReference type="EMBL" id="TKK84300.1"/>
    </source>
</evidence>
<dbReference type="PANTHER" id="PTHR30055:SF200">
    <property type="entry name" value="HTH-TYPE TRANSCRIPTIONAL REPRESSOR BDCR"/>
    <property type="match status" value="1"/>
</dbReference>
<reference evidence="4 5" key="1">
    <citation type="submission" date="2019-04" db="EMBL/GenBank/DDBJ databases">
        <title>Herbidospora sp. NEAU-GS14.nov., a novel actinomycete isolated from soil.</title>
        <authorList>
            <person name="Han L."/>
        </authorList>
    </citation>
    <scope>NUCLEOTIDE SEQUENCE [LARGE SCALE GENOMIC DNA]</scope>
    <source>
        <strain evidence="4 5">NEAU-GS14</strain>
    </source>
</reference>
<protein>
    <submittedName>
        <fullName evidence="4">TetR/AcrR family transcriptional regulator</fullName>
    </submittedName>
</protein>
<dbReference type="Gene3D" id="1.10.357.10">
    <property type="entry name" value="Tetracycline Repressor, domain 2"/>
    <property type="match status" value="1"/>
</dbReference>
<dbReference type="InterPro" id="IPR009057">
    <property type="entry name" value="Homeodomain-like_sf"/>
</dbReference>
<comment type="caution">
    <text evidence="4">The sequence shown here is derived from an EMBL/GenBank/DDBJ whole genome shotgun (WGS) entry which is preliminary data.</text>
</comment>
<evidence type="ECO:0000256" key="2">
    <source>
        <dbReference type="PROSITE-ProRule" id="PRU00335"/>
    </source>
</evidence>
<name>A0A4U3M715_9ACTN</name>
<dbReference type="PANTHER" id="PTHR30055">
    <property type="entry name" value="HTH-TYPE TRANSCRIPTIONAL REGULATOR RUTR"/>
    <property type="match status" value="1"/>
</dbReference>
<dbReference type="SUPFAM" id="SSF46689">
    <property type="entry name" value="Homeodomain-like"/>
    <property type="match status" value="1"/>
</dbReference>
<dbReference type="OrthoDB" id="1669699at2"/>
<feature type="domain" description="HTH tetR-type" evidence="3">
    <location>
        <begin position="7"/>
        <end position="67"/>
    </location>
</feature>
<evidence type="ECO:0000256" key="1">
    <source>
        <dbReference type="ARBA" id="ARBA00023125"/>
    </source>
</evidence>
<sequence length="196" mass="20769">MWDTVEPPAARRLVAGAVGLFAERGFGGASTRDIAAAAGLSPGAMYVHFPSKAELLARIVMIVHEAAYEAVSGAVLRAGSPAARVRALVYALARFHAAHQRGCRVVQNELGALAADDWARVRAERRRVEALFRDEVGAGVAAGVFETADVAGTTRAIVSMCVDVSRWYRPGGTDSPEDVGALYAHLALRMVRALPC</sequence>
<evidence type="ECO:0000313" key="5">
    <source>
        <dbReference type="Proteomes" id="UP000308705"/>
    </source>
</evidence>
<dbReference type="PRINTS" id="PR00455">
    <property type="entry name" value="HTHTETR"/>
</dbReference>
<accession>A0A4U3M715</accession>